<accession>A0A081PJR7</accession>
<keyword evidence="2" id="KW-1185">Reference proteome</keyword>
<dbReference type="AlphaFoldDB" id="A0A081PJR7"/>
<dbReference type="SUPFAM" id="SSF48208">
    <property type="entry name" value="Six-hairpin glycosidases"/>
    <property type="match status" value="1"/>
</dbReference>
<dbReference type="eggNOG" id="ENOG502Z8JY">
    <property type="taxonomic scope" value="Bacteria"/>
</dbReference>
<dbReference type="RefSeq" id="WP_051759633.1">
    <property type="nucleotide sequence ID" value="NZ_JNFF01000022.1"/>
</dbReference>
<dbReference type="InterPro" id="IPR008928">
    <property type="entry name" value="6-hairpin_glycosidase_sf"/>
</dbReference>
<dbReference type="GO" id="GO:0005975">
    <property type="term" value="P:carbohydrate metabolic process"/>
    <property type="evidence" value="ECO:0007669"/>
    <property type="project" value="InterPro"/>
</dbReference>
<reference evidence="1 2" key="1">
    <citation type="journal article" date="1992" name="Int. J. Syst. Bacteriol.">
        <title>Sphingobacterium antarcticus sp. nov. a Psychrotrophic Bacterium from the Soils of Schirmacher Oasis, Antarctica.</title>
        <authorList>
            <person name="Shivaji S."/>
            <person name="Ray M.K."/>
            <person name="Rao N.S."/>
            <person name="Saiserr L."/>
            <person name="Jagannadham M.V."/>
            <person name="Kumar G.S."/>
            <person name="Reddy G."/>
            <person name="Bhargava P.M."/>
        </authorList>
    </citation>
    <scope>NUCLEOTIDE SEQUENCE [LARGE SCALE GENOMIC DNA]</scope>
    <source>
        <strain evidence="1 2">4BY</strain>
    </source>
</reference>
<protein>
    <submittedName>
        <fullName evidence="1">Uncharacterized protein</fullName>
    </submittedName>
</protein>
<evidence type="ECO:0000313" key="1">
    <source>
        <dbReference type="EMBL" id="KEQ30940.1"/>
    </source>
</evidence>
<dbReference type="Proteomes" id="UP000028007">
    <property type="component" value="Unassembled WGS sequence"/>
</dbReference>
<dbReference type="EMBL" id="JNFF01000022">
    <property type="protein sequence ID" value="KEQ30940.1"/>
    <property type="molecule type" value="Genomic_DNA"/>
</dbReference>
<name>A0A081PJR7_9SPHI</name>
<sequence length="743" mass="83692">MKSMSPWAVLASNDLAVVEEPLYSNETKNYTFQVFQTSDSILVEARMPNGAISLFRCAYSPGGFDVAEKQVNTTGITLALEGVYGKQTVDIIIDTDEDIPVLRYTTTLEPTTTLDIPYWPRDILFTDKSRKPENSAGKIHASQWGTRSGFLYLSQTRPKSGAILYLQNLTAISAYCDQTETSLGDTVGGEWPELGFSLPPSKKPLNAGKKVTISDAFIAFKAQAAESEAEVMETYLTLLSRIYLLMPRPDTRYHSWPEVLENGLKDLIESPGCWSQVAGHKYFNAYVSDYETPPEIMVQLAVLLPLLDYVEWGGKELEVMKVIKEGSPAFYNDQLGTIMRWLPAAEDKLKGEEEQKVPLVMDSWYLHHPLLNLSRLALKGDKVAKTLFLDSLKFAIKVARHFKYKWPVFYKMDTLEVIKAETAEGKGGEKDVAGLYAHVMLQAFELTKEKKYLAEAEKAARTLEGYGFEIFYQANNTAFSAGALLRLFKITGKNLYLELSYMCLASIFRNTQLWDCNYGHGKNFPKFFALYPLNDAPYTAAYEEQEVFCALHDYLNHAEGVEILPSVKLLVAEFIRYTVDRAIYYYPPMLPTEMLEEQTKTGEVDPKLWIALEDLQDGWLKSGTVGQEVYGAGNAFGILPRHYLQIPGEAFMVYVDYPTADFTAVRGKNISFQVLGDARLECRMMLVKTENLKIPAVEVRVKGQKKHVEGKPVKGGNLEFCIPGDCQVSIKIFEQSTIKHNNH</sequence>
<gene>
    <name evidence="1" type="ORF">N180_08650</name>
</gene>
<dbReference type="OrthoDB" id="7520791at2"/>
<organism evidence="1 2">
    <name type="scientific">Pedobacter antarcticus 4BY</name>
    <dbReference type="NCBI Taxonomy" id="1358423"/>
    <lineage>
        <taxon>Bacteria</taxon>
        <taxon>Pseudomonadati</taxon>
        <taxon>Bacteroidota</taxon>
        <taxon>Sphingobacteriia</taxon>
        <taxon>Sphingobacteriales</taxon>
        <taxon>Sphingobacteriaceae</taxon>
        <taxon>Pedobacter</taxon>
    </lineage>
</organism>
<evidence type="ECO:0000313" key="2">
    <source>
        <dbReference type="Proteomes" id="UP000028007"/>
    </source>
</evidence>
<comment type="caution">
    <text evidence="1">The sequence shown here is derived from an EMBL/GenBank/DDBJ whole genome shotgun (WGS) entry which is preliminary data.</text>
</comment>
<proteinExistence type="predicted"/>